<name>A0ABW8ADY0_9ACTN</name>
<dbReference type="InterPro" id="IPR023213">
    <property type="entry name" value="CAT-like_dom_sf"/>
</dbReference>
<dbReference type="PROSITE" id="PS00012">
    <property type="entry name" value="PHOSPHOPANTETHEINE"/>
    <property type="match status" value="2"/>
</dbReference>
<dbReference type="InterPro" id="IPR001242">
    <property type="entry name" value="Condensation_dom"/>
</dbReference>
<evidence type="ECO:0000313" key="6">
    <source>
        <dbReference type="EMBL" id="MFI7444974.1"/>
    </source>
</evidence>
<feature type="region of interest" description="Disordered" evidence="4">
    <location>
        <begin position="1153"/>
        <end position="1177"/>
    </location>
</feature>
<evidence type="ECO:0000256" key="2">
    <source>
        <dbReference type="ARBA" id="ARBA00022450"/>
    </source>
</evidence>
<dbReference type="InterPro" id="IPR000873">
    <property type="entry name" value="AMP-dep_synth/lig_dom"/>
</dbReference>
<dbReference type="Pfam" id="PF00668">
    <property type="entry name" value="Condensation"/>
    <property type="match status" value="2"/>
</dbReference>
<evidence type="ECO:0000259" key="5">
    <source>
        <dbReference type="PROSITE" id="PS50075"/>
    </source>
</evidence>
<dbReference type="Gene3D" id="3.30.300.30">
    <property type="match status" value="2"/>
</dbReference>
<feature type="domain" description="Carrier" evidence="5">
    <location>
        <begin position="1559"/>
        <end position="1634"/>
    </location>
</feature>
<keyword evidence="7" id="KW-1185">Reference proteome</keyword>
<evidence type="ECO:0000313" key="7">
    <source>
        <dbReference type="Proteomes" id="UP001612928"/>
    </source>
</evidence>
<dbReference type="SMART" id="SM00823">
    <property type="entry name" value="PKS_PP"/>
    <property type="match status" value="2"/>
</dbReference>
<dbReference type="Gene3D" id="3.40.50.980">
    <property type="match status" value="2"/>
</dbReference>
<dbReference type="SUPFAM" id="SSF56801">
    <property type="entry name" value="Acetyl-CoA synthetase-like"/>
    <property type="match status" value="2"/>
</dbReference>
<sequence>MRPFPDLFAERARAMGEAVAVSCRDARLSYRDLLDRADRVAAHLAGLGAGPGHLVGVLMDRGVDLVAALLGVLRCGAAYVPLDPSFPGARLASMVEDAGVRLILTDRVGFDLGTARPVPYAEAAAGGATTAATTAPTIAPTIAPVSPRPDDLAYVIYTSGSTGRPKGVMVSHRALSNLLLSMRRRPGMPPGATLVAVTTVCFDIAALELFLPLLEGAHVVVAHGGQTSDPVRLAALIDGTGASVMQATPATWRMLQDIGWRPPDGFTILCGGEKLPPDLAAWFAGHGGPAWDLYGPTETTIWSTTARVGRDDWAPVAATSIHILDADLRPVPGGGEGELYIGGLGLARGYLGRPALTAERFLPDPFGPPGGRLYRTGDVARRLASGGVEIVGRTDHQIKIRGFRVEAGEVEAALAAHPAVARAVVVARPGPAGDARLVAYLVPEAGAGVDRVGVDRVELRDVLRRRLPSYMIPATFVTVAALPLTLNGKVDRSRLPEPRWEEQAGSALAPRTPAEHIVARAWREVFALPEVGMDDDFFDLGGHSLIATRLASRLRAATGADVPISALLADPTPVGQARVLAALAGAGGGAGGGGAGEIPRRGAVDEVPLSAGQRRLWFVEEESGVSGLNSTLAAYRVRGPLDAGRLRSALQAVADRHEVLRTVIRMRDGEPVQRVSAARDVALAVHDAGGSPQVAVKLLTEAAARPFDLCNGPLMRATLAVVSPVEHLVLFQWHHLIFDGWSQGVFLRDLATAYEGGARPAPPLRFADYALWERGSDREAHLAYWRGQLAGLPEQVTPLPDRPRPERPTGRGAHLTGAIPAEVMEGLRALCARRRVTFFAAAFGAFAVLLGRHAATRDVVVGVPSAGRDRRELEELIGFFVNTLVLRLDLSRAPTVGALLDQAHKVAMEAQAHQEVPFDRLVEELRPPRQYGRHPLFQVMLNLEGAETGSLRLGGLDSEEIAVESGLSRFDLVLTLKEHRSTAELEYSTELFDAATAERLLAQYLTLLGSLAAARPEERVSALTLRTRAEEARLARWNRTDAPYRKDACVHELVEEHARRTPDRTAVSADGQVRTYREVNRAANRLAHRLRALGIGPDDLVGVLLPNGMAATTALLGVLKAGAAYVPLDPAHPVERLARIAAGTRLRAVVSDAASRPAAPAGTPVVDVDGAGPDHDPAPLAYPENLAYVLTTSGSTGTPKNVALPHDALVNLITWQARTQLHGVRTAQLASLGFDVSFQEIFITLASGGEVAIPPAGFHGDPERLAGWVEAADVQQLITTPTMLDHLARRWRQEGRVPASLAEVTVAGELFSLTPAVRWLLSAAQIALHNQYGPSETHCAMAYPCPAEPGARPPIGRPIANKRVHLLDEELDPVPTGAQGEICVGGVGLARGYLNRPAMTAERFLPDPYGEPGARLYRTGDLGRMRADGQIVYLGRADDQIKVRGVRVEPAEIEAVLMRQPGVRAAAVALRSLGDDREVRDPRLVAYIVADAAPDPARLSAAVRRELPAYLVPSLYLPMAALPTTTSGKLNRAALPAPQDAPQDAAGDAAGAGRRPGRPPSTHAEQVIAAIWADVLGVERVNADDDLFALGGHSLLATRIAARMRAAFGVEVTVRHVLAAPTVAGQAEAISQVHADGRSRELAATVRADPPPLSSAQARLWFLDQLQPGRLDYHLPQVVRVRGPLDVRALTAALSGILARHETLRTRYADLRDGPVQVVDPPAPYDLPFTDLAGLPPAERERHAADLVERTCFTPFDLAKGPVFRAGLIRLAPEEHLLVTVVHHIASDGWSLRLFDRELERLYAGRGPLKDLPVQYADYATWEAGASWEPMLDSLAAALTGVRPLDLPADRPRPRVWDTAAGLVRRLLPRDLAGRVRELARRESVTPFMVLFAAYAAVLAARSGRRDIVVGTPAAGRDLPETQELIGCFVNTLALRVAVPAEVTFGELVARVGERAMAAYEHQRVPFERVVERLSPPRDLSRHPIFDTLFTMTAQSSLELPGLTVTALPVEPRGTSVDLSLEVEERLDGGYKVELEYARALFDPATAEGLAEQYEAVLRSGCARPDRPVSGPGR</sequence>
<dbReference type="Pfam" id="PF00550">
    <property type="entry name" value="PP-binding"/>
    <property type="match status" value="2"/>
</dbReference>
<feature type="region of interest" description="Disordered" evidence="4">
    <location>
        <begin position="795"/>
        <end position="814"/>
    </location>
</feature>
<evidence type="ECO:0000256" key="1">
    <source>
        <dbReference type="ARBA" id="ARBA00001957"/>
    </source>
</evidence>
<keyword evidence="3" id="KW-0597">Phosphoprotein</keyword>
<comment type="caution">
    <text evidence="6">The sequence shown here is derived from an EMBL/GenBank/DDBJ whole genome shotgun (WGS) entry which is preliminary data.</text>
</comment>
<evidence type="ECO:0000256" key="3">
    <source>
        <dbReference type="ARBA" id="ARBA00022553"/>
    </source>
</evidence>
<feature type="region of interest" description="Disordered" evidence="4">
    <location>
        <begin position="1530"/>
        <end position="1562"/>
    </location>
</feature>
<feature type="compositionally biased region" description="Low complexity" evidence="4">
    <location>
        <begin position="1532"/>
        <end position="1553"/>
    </location>
</feature>
<dbReference type="Gene3D" id="3.30.559.30">
    <property type="entry name" value="Nonribosomal peptide synthetase, condensation domain"/>
    <property type="match status" value="2"/>
</dbReference>
<dbReference type="PROSITE" id="PS50075">
    <property type="entry name" value="CARRIER"/>
    <property type="match status" value="2"/>
</dbReference>
<dbReference type="InterPro" id="IPR009081">
    <property type="entry name" value="PP-bd_ACP"/>
</dbReference>
<gene>
    <name evidence="6" type="ORF">ACIBP5_33810</name>
</gene>
<proteinExistence type="predicted"/>
<dbReference type="PANTHER" id="PTHR45527:SF1">
    <property type="entry name" value="FATTY ACID SYNTHASE"/>
    <property type="match status" value="1"/>
</dbReference>
<dbReference type="InterPro" id="IPR036736">
    <property type="entry name" value="ACP-like_sf"/>
</dbReference>
<dbReference type="InterPro" id="IPR010071">
    <property type="entry name" value="AA_adenyl_dom"/>
</dbReference>
<dbReference type="SUPFAM" id="SSF47336">
    <property type="entry name" value="ACP-like"/>
    <property type="match status" value="2"/>
</dbReference>
<dbReference type="PROSITE" id="PS00455">
    <property type="entry name" value="AMP_BINDING"/>
    <property type="match status" value="2"/>
</dbReference>
<dbReference type="RefSeq" id="WP_397025333.1">
    <property type="nucleotide sequence ID" value="NZ_JBITMB010000010.1"/>
</dbReference>
<dbReference type="InterPro" id="IPR042099">
    <property type="entry name" value="ANL_N_sf"/>
</dbReference>
<dbReference type="Pfam" id="PF13193">
    <property type="entry name" value="AMP-binding_C"/>
    <property type="match status" value="2"/>
</dbReference>
<dbReference type="CDD" id="cd05930">
    <property type="entry name" value="A_NRPS"/>
    <property type="match status" value="1"/>
</dbReference>
<dbReference type="InterPro" id="IPR006162">
    <property type="entry name" value="Ppantetheine_attach_site"/>
</dbReference>
<dbReference type="Gene3D" id="3.30.559.10">
    <property type="entry name" value="Chloramphenicol acetyltransferase-like domain"/>
    <property type="match status" value="2"/>
</dbReference>
<keyword evidence="2" id="KW-0596">Phosphopantetheine</keyword>
<dbReference type="SUPFAM" id="SSF52777">
    <property type="entry name" value="CoA-dependent acyltransferases"/>
    <property type="match status" value="4"/>
</dbReference>
<dbReference type="Gene3D" id="2.30.38.10">
    <property type="entry name" value="Luciferase, Domain 3"/>
    <property type="match status" value="1"/>
</dbReference>
<comment type="cofactor">
    <cofactor evidence="1">
        <name>pantetheine 4'-phosphate</name>
        <dbReference type="ChEBI" id="CHEBI:47942"/>
    </cofactor>
</comment>
<dbReference type="InterPro" id="IPR025110">
    <property type="entry name" value="AMP-bd_C"/>
</dbReference>
<dbReference type="InterPro" id="IPR020806">
    <property type="entry name" value="PKS_PP-bd"/>
</dbReference>
<protein>
    <submittedName>
        <fullName evidence="6">Amino acid adenylation domain-containing protein</fullName>
    </submittedName>
</protein>
<dbReference type="Proteomes" id="UP001612928">
    <property type="component" value="Unassembled WGS sequence"/>
</dbReference>
<dbReference type="PRINTS" id="PR00154">
    <property type="entry name" value="AMPBINDING"/>
</dbReference>
<evidence type="ECO:0000256" key="4">
    <source>
        <dbReference type="SAM" id="MobiDB-lite"/>
    </source>
</evidence>
<reference evidence="6 7" key="1">
    <citation type="submission" date="2024-10" db="EMBL/GenBank/DDBJ databases">
        <title>The Natural Products Discovery Center: Release of the First 8490 Sequenced Strains for Exploring Actinobacteria Biosynthetic Diversity.</title>
        <authorList>
            <person name="Kalkreuter E."/>
            <person name="Kautsar S.A."/>
            <person name="Yang D."/>
            <person name="Bader C.D."/>
            <person name="Teijaro C.N."/>
            <person name="Fluegel L."/>
            <person name="Davis C.M."/>
            <person name="Simpson J.R."/>
            <person name="Lauterbach L."/>
            <person name="Steele A.D."/>
            <person name="Gui C."/>
            <person name="Meng S."/>
            <person name="Li G."/>
            <person name="Viehrig K."/>
            <person name="Ye F."/>
            <person name="Su P."/>
            <person name="Kiefer A.F."/>
            <person name="Nichols A."/>
            <person name="Cepeda A.J."/>
            <person name="Yan W."/>
            <person name="Fan B."/>
            <person name="Jiang Y."/>
            <person name="Adhikari A."/>
            <person name="Zheng C.-J."/>
            <person name="Schuster L."/>
            <person name="Cowan T.M."/>
            <person name="Smanski M.J."/>
            <person name="Chevrette M.G."/>
            <person name="De Carvalho L.P.S."/>
            <person name="Shen B."/>
        </authorList>
    </citation>
    <scope>NUCLEOTIDE SEQUENCE [LARGE SCALE GENOMIC DNA]</scope>
    <source>
        <strain evidence="6 7">NPDC049503</strain>
    </source>
</reference>
<dbReference type="EMBL" id="JBITMB010000010">
    <property type="protein sequence ID" value="MFI7444974.1"/>
    <property type="molecule type" value="Genomic_DNA"/>
</dbReference>
<dbReference type="Gene3D" id="3.40.50.12780">
    <property type="entry name" value="N-terminal domain of ligase-like"/>
    <property type="match status" value="1"/>
</dbReference>
<dbReference type="InterPro" id="IPR020845">
    <property type="entry name" value="AMP-binding_CS"/>
</dbReference>
<dbReference type="Gene3D" id="1.10.1200.10">
    <property type="entry name" value="ACP-like"/>
    <property type="match status" value="2"/>
</dbReference>
<feature type="domain" description="Carrier" evidence="5">
    <location>
        <begin position="509"/>
        <end position="584"/>
    </location>
</feature>
<dbReference type="PANTHER" id="PTHR45527">
    <property type="entry name" value="NONRIBOSOMAL PEPTIDE SYNTHETASE"/>
    <property type="match status" value="1"/>
</dbReference>
<dbReference type="NCBIfam" id="TIGR01733">
    <property type="entry name" value="AA-adenyl-dom"/>
    <property type="match status" value="2"/>
</dbReference>
<dbReference type="InterPro" id="IPR020459">
    <property type="entry name" value="AMP-binding"/>
</dbReference>
<organism evidence="6 7">
    <name type="scientific">Nonomuraea indica</name>
    <dbReference type="NCBI Taxonomy" id="1581193"/>
    <lineage>
        <taxon>Bacteria</taxon>
        <taxon>Bacillati</taxon>
        <taxon>Actinomycetota</taxon>
        <taxon>Actinomycetes</taxon>
        <taxon>Streptosporangiales</taxon>
        <taxon>Streptosporangiaceae</taxon>
        <taxon>Nonomuraea</taxon>
    </lineage>
</organism>
<accession>A0ABW8ADY0</accession>
<dbReference type="InterPro" id="IPR045851">
    <property type="entry name" value="AMP-bd_C_sf"/>
</dbReference>
<dbReference type="CDD" id="cd19531">
    <property type="entry name" value="LCL_NRPS-like"/>
    <property type="match status" value="2"/>
</dbReference>
<dbReference type="Pfam" id="PF00501">
    <property type="entry name" value="AMP-binding"/>
    <property type="match status" value="2"/>
</dbReference>